<evidence type="ECO:0000313" key="5">
    <source>
        <dbReference type="Proteomes" id="UP000286912"/>
    </source>
</evidence>
<dbReference type="OrthoDB" id="9797519at2"/>
<reference evidence="4 5" key="1">
    <citation type="submission" date="2018-12" db="EMBL/GenBank/DDBJ databases">
        <title>three novel Halomonas strain isolated from plants.</title>
        <authorList>
            <person name="Sun C."/>
        </authorList>
    </citation>
    <scope>NUCLEOTIDE SEQUENCE [LARGE SCALE GENOMIC DNA]</scope>
    <source>
        <strain evidence="4 5">RC</strain>
    </source>
</reference>
<evidence type="ECO:0000313" key="4">
    <source>
        <dbReference type="EMBL" id="RUR44410.1"/>
    </source>
</evidence>
<dbReference type="PANTHER" id="PTHR40065">
    <property type="entry name" value="RNA-BINDING PROTEIN YHBY"/>
    <property type="match status" value="1"/>
</dbReference>
<dbReference type="InterPro" id="IPR051925">
    <property type="entry name" value="RNA-binding_domain"/>
</dbReference>
<feature type="domain" description="CRM" evidence="3">
    <location>
        <begin position="1"/>
        <end position="97"/>
    </location>
</feature>
<dbReference type="AlphaFoldDB" id="A0A3S0X0A1"/>
<dbReference type="RefSeq" id="WP_126949612.1">
    <property type="nucleotide sequence ID" value="NZ_RZHC01000021.1"/>
</dbReference>
<dbReference type="PROSITE" id="PS51295">
    <property type="entry name" value="CRM"/>
    <property type="match status" value="1"/>
</dbReference>
<evidence type="ECO:0000256" key="2">
    <source>
        <dbReference type="PROSITE-ProRule" id="PRU00626"/>
    </source>
</evidence>
<accession>A0A3S0X0A1</accession>
<sequence>MSLSQAQKKAFRSIGHHLNPVVTVSENGVSENLLAELNRALNDHELIKVKLALSERDDRATMLNELIADSRAEVVQTIGKMALLYRRNPKANPKLSNVTRFEDHHGRH</sequence>
<dbReference type="PANTHER" id="PTHR40065:SF3">
    <property type="entry name" value="RNA-BINDING PROTEIN YHBY"/>
    <property type="match status" value="1"/>
</dbReference>
<name>A0A3S0X0A1_9GAMM</name>
<dbReference type="Gene3D" id="3.30.110.60">
    <property type="entry name" value="YhbY-like"/>
    <property type="match status" value="1"/>
</dbReference>
<evidence type="ECO:0000259" key="3">
    <source>
        <dbReference type="PROSITE" id="PS51295"/>
    </source>
</evidence>
<gene>
    <name evidence="4" type="primary">yhbY</name>
    <name evidence="4" type="ORF">ELY37_15075</name>
</gene>
<protein>
    <submittedName>
        <fullName evidence="4">Ribosome assembly RNA-binding protein YhbY</fullName>
    </submittedName>
</protein>
<organism evidence="4 5">
    <name type="scientific">Vreelandella populi</name>
    <dbReference type="NCBI Taxonomy" id="2498858"/>
    <lineage>
        <taxon>Bacteria</taxon>
        <taxon>Pseudomonadati</taxon>
        <taxon>Pseudomonadota</taxon>
        <taxon>Gammaproteobacteria</taxon>
        <taxon>Oceanospirillales</taxon>
        <taxon>Halomonadaceae</taxon>
        <taxon>Vreelandella</taxon>
    </lineage>
</organism>
<keyword evidence="1 2" id="KW-0694">RNA-binding</keyword>
<evidence type="ECO:0000256" key="1">
    <source>
        <dbReference type="ARBA" id="ARBA00022884"/>
    </source>
</evidence>
<dbReference type="NCBIfam" id="TIGR00253">
    <property type="entry name" value="RNA_bind_YhbY"/>
    <property type="match status" value="1"/>
</dbReference>
<keyword evidence="5" id="KW-1185">Reference proteome</keyword>
<dbReference type="GO" id="GO:0003723">
    <property type="term" value="F:RNA binding"/>
    <property type="evidence" value="ECO:0007669"/>
    <property type="project" value="UniProtKB-UniRule"/>
</dbReference>
<dbReference type="SUPFAM" id="SSF75471">
    <property type="entry name" value="YhbY-like"/>
    <property type="match status" value="1"/>
</dbReference>
<comment type="caution">
    <text evidence="4">The sequence shown here is derived from an EMBL/GenBank/DDBJ whole genome shotgun (WGS) entry which is preliminary data.</text>
</comment>
<dbReference type="Pfam" id="PF01985">
    <property type="entry name" value="CRS1_YhbY"/>
    <property type="match status" value="1"/>
</dbReference>
<dbReference type="EMBL" id="RZHD01000007">
    <property type="protein sequence ID" value="RUR44410.1"/>
    <property type="molecule type" value="Genomic_DNA"/>
</dbReference>
<dbReference type="SMART" id="SM01103">
    <property type="entry name" value="CRS1_YhbY"/>
    <property type="match status" value="1"/>
</dbReference>
<dbReference type="Proteomes" id="UP000286912">
    <property type="component" value="Unassembled WGS sequence"/>
</dbReference>
<dbReference type="InterPro" id="IPR035920">
    <property type="entry name" value="YhbY-like_sf"/>
</dbReference>
<dbReference type="InterPro" id="IPR001890">
    <property type="entry name" value="RNA-binding_CRM"/>
</dbReference>
<dbReference type="InterPro" id="IPR017924">
    <property type="entry name" value="RNA-binding_YhbY"/>
</dbReference>
<proteinExistence type="predicted"/>